<dbReference type="GeneID" id="63686127"/>
<proteinExistence type="predicted"/>
<feature type="compositionally biased region" description="Acidic residues" evidence="1">
    <location>
        <begin position="119"/>
        <end position="155"/>
    </location>
</feature>
<evidence type="ECO:0000313" key="3">
    <source>
        <dbReference type="Proteomes" id="UP000030653"/>
    </source>
</evidence>
<feature type="region of interest" description="Disordered" evidence="1">
    <location>
        <begin position="104"/>
        <end position="227"/>
    </location>
</feature>
<keyword evidence="3" id="KW-1185">Reference proteome</keyword>
<accession>M5GAR6</accession>
<evidence type="ECO:0000256" key="1">
    <source>
        <dbReference type="SAM" id="MobiDB-lite"/>
    </source>
</evidence>
<feature type="compositionally biased region" description="Basic residues" evidence="1">
    <location>
        <begin position="183"/>
        <end position="200"/>
    </location>
</feature>
<dbReference type="OrthoDB" id="10621781at2759"/>
<dbReference type="Proteomes" id="UP000030653">
    <property type="component" value="Unassembled WGS sequence"/>
</dbReference>
<sequence length="227" mass="25116">MATSGHDTGPNVQRVESSRFMLMENKTNQEKIVQKRKSSCARLETEFKKAQDACIAEEKKLSDICGRLASTEDELKAAQLLDAISHMLLQRTLSLNAERAMLNNSTSTHDQTKRGVSEQDSEDNAGDESPATEDIELESIGDEAEKSEENEDATPSEEVPNTPPSSQARKRTHSTGGAGQKTPQKRVRPSRSQCAKKKVRFFSPLVTFDERIEDLRDDQDDGSTAST</sequence>
<reference evidence="2 3" key="1">
    <citation type="journal article" date="2012" name="Science">
        <title>The Paleozoic origin of enzymatic lignin decomposition reconstructed from 31 fungal genomes.</title>
        <authorList>
            <person name="Floudas D."/>
            <person name="Binder M."/>
            <person name="Riley R."/>
            <person name="Barry K."/>
            <person name="Blanchette R.A."/>
            <person name="Henrissat B."/>
            <person name="Martinez A.T."/>
            <person name="Otillar R."/>
            <person name="Spatafora J.W."/>
            <person name="Yadav J.S."/>
            <person name="Aerts A."/>
            <person name="Benoit I."/>
            <person name="Boyd A."/>
            <person name="Carlson A."/>
            <person name="Copeland A."/>
            <person name="Coutinho P.M."/>
            <person name="de Vries R.P."/>
            <person name="Ferreira P."/>
            <person name="Findley K."/>
            <person name="Foster B."/>
            <person name="Gaskell J."/>
            <person name="Glotzer D."/>
            <person name="Gorecki P."/>
            <person name="Heitman J."/>
            <person name="Hesse C."/>
            <person name="Hori C."/>
            <person name="Igarashi K."/>
            <person name="Jurgens J.A."/>
            <person name="Kallen N."/>
            <person name="Kersten P."/>
            <person name="Kohler A."/>
            <person name="Kuees U."/>
            <person name="Kumar T.K.A."/>
            <person name="Kuo A."/>
            <person name="LaButti K."/>
            <person name="Larrondo L.F."/>
            <person name="Lindquist E."/>
            <person name="Ling A."/>
            <person name="Lombard V."/>
            <person name="Lucas S."/>
            <person name="Lundell T."/>
            <person name="Martin R."/>
            <person name="McLaughlin D.J."/>
            <person name="Morgenstern I."/>
            <person name="Morin E."/>
            <person name="Murat C."/>
            <person name="Nagy L.G."/>
            <person name="Nolan M."/>
            <person name="Ohm R.A."/>
            <person name="Patyshakuliyeva A."/>
            <person name="Rokas A."/>
            <person name="Ruiz-Duenas F.J."/>
            <person name="Sabat G."/>
            <person name="Salamov A."/>
            <person name="Samejima M."/>
            <person name="Schmutz J."/>
            <person name="Slot J.C."/>
            <person name="St John F."/>
            <person name="Stenlid J."/>
            <person name="Sun H."/>
            <person name="Sun S."/>
            <person name="Syed K."/>
            <person name="Tsang A."/>
            <person name="Wiebenga A."/>
            <person name="Young D."/>
            <person name="Pisabarro A."/>
            <person name="Eastwood D.C."/>
            <person name="Martin F."/>
            <person name="Cullen D."/>
            <person name="Grigoriev I.V."/>
            <person name="Hibbett D.S."/>
        </authorList>
    </citation>
    <scope>NUCLEOTIDE SEQUENCE [LARGE SCALE GENOMIC DNA]</scope>
    <source>
        <strain evidence="2 3">DJM-731 SS1</strain>
    </source>
</reference>
<evidence type="ECO:0000313" key="2">
    <source>
        <dbReference type="EMBL" id="EJU03062.1"/>
    </source>
</evidence>
<name>M5GAR6_DACPD</name>
<gene>
    <name evidence="2" type="ORF">DACRYDRAFT_14994</name>
</gene>
<dbReference type="AlphaFoldDB" id="M5GAR6"/>
<dbReference type="HOGENOM" id="CLU_1219661_0_0_1"/>
<protein>
    <submittedName>
        <fullName evidence="2">Uncharacterized protein</fullName>
    </submittedName>
</protein>
<dbReference type="RefSeq" id="XP_040629956.1">
    <property type="nucleotide sequence ID" value="XM_040771065.1"/>
</dbReference>
<dbReference type="EMBL" id="JH795860">
    <property type="protein sequence ID" value="EJU03062.1"/>
    <property type="molecule type" value="Genomic_DNA"/>
</dbReference>
<organism evidence="2 3">
    <name type="scientific">Dacryopinax primogenitus (strain DJM 731)</name>
    <name type="common">Brown rot fungus</name>
    <dbReference type="NCBI Taxonomy" id="1858805"/>
    <lineage>
        <taxon>Eukaryota</taxon>
        <taxon>Fungi</taxon>
        <taxon>Dikarya</taxon>
        <taxon>Basidiomycota</taxon>
        <taxon>Agaricomycotina</taxon>
        <taxon>Dacrymycetes</taxon>
        <taxon>Dacrymycetales</taxon>
        <taxon>Dacrymycetaceae</taxon>
        <taxon>Dacryopinax</taxon>
    </lineage>
</organism>